<dbReference type="RefSeq" id="WP_052637684.1">
    <property type="nucleotide sequence ID" value="NZ_FO082820.1"/>
</dbReference>
<evidence type="ECO:0000256" key="1">
    <source>
        <dbReference type="ARBA" id="ARBA00007572"/>
    </source>
</evidence>
<dbReference type="InterPro" id="IPR050191">
    <property type="entry name" value="ATP-dep_DNA_ligase"/>
</dbReference>
<sequence>MTKRPRKPAAPLLHEQDLPLKSGRVRKRDPKQPELPFDPMPERVEPCLAKLVSKPPHGDEWSYELKWDGYRLTVHIEPGRVRILTRGGHDWTHRFPSIEEEARRFSPSTMILDGEAVVFNERGIPDFGMLQNSLGGRGGKLPSRNSVLLAFDLLYLDGHDLTRMEYSDRRNLLEDVLGEKTGAIRLSEEFDEDPDELLRHACAHELEGIIAKHRDRPYRSGRTGDWLKIKCVQRDTFAIIGYEPSKAVPGAIGSLLLAALKGPDYVYVGSVGTGFSQDQARSLKKQLDKLKTSVPPVRLSGKNLVLTAPSLLAEVEYRAWTHTRTLRHPSFKGLREVADWVEVYSL</sequence>
<dbReference type="STRING" id="1125847.NT26_1002"/>
<keyword evidence="3 7" id="KW-0436">Ligase</keyword>
<feature type="region of interest" description="Disordered" evidence="5">
    <location>
        <begin position="1"/>
        <end position="40"/>
    </location>
</feature>
<comment type="similarity">
    <text evidence="1">Belongs to the ATP-dependent DNA ligase family.</text>
</comment>
<dbReference type="InterPro" id="IPR012310">
    <property type="entry name" value="DNA_ligase_ATP-dep_cent"/>
</dbReference>
<dbReference type="SUPFAM" id="SSF50249">
    <property type="entry name" value="Nucleic acid-binding proteins"/>
    <property type="match status" value="1"/>
</dbReference>
<evidence type="ECO:0000256" key="3">
    <source>
        <dbReference type="ARBA" id="ARBA00022598"/>
    </source>
</evidence>
<dbReference type="GO" id="GO:0005524">
    <property type="term" value="F:ATP binding"/>
    <property type="evidence" value="ECO:0007669"/>
    <property type="project" value="InterPro"/>
</dbReference>
<dbReference type="InterPro" id="IPR012340">
    <property type="entry name" value="NA-bd_OB-fold"/>
</dbReference>
<dbReference type="PANTHER" id="PTHR45674">
    <property type="entry name" value="DNA LIGASE 1/3 FAMILY MEMBER"/>
    <property type="match status" value="1"/>
</dbReference>
<proteinExistence type="inferred from homology"/>
<dbReference type="EMBL" id="FO082820">
    <property type="protein sequence ID" value="CCF18726.1"/>
    <property type="molecule type" value="Genomic_DNA"/>
</dbReference>
<evidence type="ECO:0000313" key="8">
    <source>
        <dbReference type="Proteomes" id="UP000010792"/>
    </source>
</evidence>
<dbReference type="GO" id="GO:0003910">
    <property type="term" value="F:DNA ligase (ATP) activity"/>
    <property type="evidence" value="ECO:0007669"/>
    <property type="project" value="UniProtKB-EC"/>
</dbReference>
<accession>L0ND46</accession>
<dbReference type="Gene3D" id="3.30.470.30">
    <property type="entry name" value="DNA ligase/mRNA capping enzyme"/>
    <property type="match status" value="1"/>
</dbReference>
<reference evidence="7 8" key="1">
    <citation type="journal article" date="2013" name="Genome Biol. Evol.">
        <title>Life in an arsenic-containing gold mine: genome and physiology of the autotrophic arsenite-oxidizing bacterium rhizobium sp. NT-26.</title>
        <authorList>
            <person name="Andres J."/>
            <person name="Arsene-Ploetze F."/>
            <person name="Barbe V."/>
            <person name="Brochier-Armanet C."/>
            <person name="Cleiss-Arnold J."/>
            <person name="Coppee J.Y."/>
            <person name="Dillies M.A."/>
            <person name="Geist"/>
            <person name="L"/>
            <person name="Joublin A."/>
            <person name="Koechler S."/>
            <person name="Lassalle F."/>
            <person name="Marchal M."/>
            <person name="Medigue C."/>
            <person name="Muller D."/>
            <person name="Nesme X."/>
            <person name="Plewniak F."/>
            <person name="Proux C."/>
            <person name="Ramirez-Bahena M.H."/>
            <person name="Schenowitz C."/>
            <person name="Sismeiro O."/>
            <person name="Vallenet D."/>
            <person name="Santini J.M."/>
            <person name="Bertin P.N."/>
        </authorList>
    </citation>
    <scope>NUCLEOTIDE SEQUENCE [LARGE SCALE GENOMIC DNA]</scope>
    <source>
        <strain evidence="7 8">NT-26</strain>
    </source>
</reference>
<organism evidence="7 8">
    <name type="scientific">Pseudorhizobium banfieldiae</name>
    <dbReference type="NCBI Taxonomy" id="1125847"/>
    <lineage>
        <taxon>Bacteria</taxon>
        <taxon>Pseudomonadati</taxon>
        <taxon>Pseudomonadota</taxon>
        <taxon>Alphaproteobacteria</taxon>
        <taxon>Hyphomicrobiales</taxon>
        <taxon>Rhizobiaceae</taxon>
        <taxon>Rhizobium/Agrobacterium group</taxon>
        <taxon>Pseudorhizobium</taxon>
    </lineage>
</organism>
<dbReference type="InterPro" id="IPR014146">
    <property type="entry name" value="LigD_ligase_dom"/>
</dbReference>
<dbReference type="NCBIfam" id="TIGR02779">
    <property type="entry name" value="NHEJ_ligase_lig"/>
    <property type="match status" value="1"/>
</dbReference>
<comment type="catalytic activity">
    <reaction evidence="4">
        <text>ATP + (deoxyribonucleotide)n-3'-hydroxyl + 5'-phospho-(deoxyribonucleotide)m = (deoxyribonucleotide)n+m + AMP + diphosphate.</text>
        <dbReference type="EC" id="6.5.1.1"/>
    </reaction>
</comment>
<dbReference type="PROSITE" id="PS50160">
    <property type="entry name" value="DNA_LIGASE_A3"/>
    <property type="match status" value="1"/>
</dbReference>
<dbReference type="InterPro" id="IPR012309">
    <property type="entry name" value="DNA_ligase_ATP-dep_C"/>
</dbReference>
<dbReference type="KEGG" id="rht:NT26_1002"/>
<evidence type="ECO:0000256" key="5">
    <source>
        <dbReference type="SAM" id="MobiDB-lite"/>
    </source>
</evidence>
<gene>
    <name evidence="7" type="ORF">NT26_1002</name>
</gene>
<evidence type="ECO:0000256" key="2">
    <source>
        <dbReference type="ARBA" id="ARBA00012727"/>
    </source>
</evidence>
<dbReference type="Gene3D" id="3.30.1490.70">
    <property type="match status" value="1"/>
</dbReference>
<feature type="domain" description="ATP-dependent DNA ligase family profile" evidence="6">
    <location>
        <begin position="148"/>
        <end position="230"/>
    </location>
</feature>
<protein>
    <recommendedName>
        <fullName evidence="2">DNA ligase (ATP)</fullName>
        <ecNumber evidence="2">6.5.1.1</ecNumber>
    </recommendedName>
</protein>
<evidence type="ECO:0000256" key="4">
    <source>
        <dbReference type="ARBA" id="ARBA00034003"/>
    </source>
</evidence>
<dbReference type="GO" id="GO:0006281">
    <property type="term" value="P:DNA repair"/>
    <property type="evidence" value="ECO:0007669"/>
    <property type="project" value="InterPro"/>
</dbReference>
<dbReference type="Gene3D" id="2.40.50.140">
    <property type="entry name" value="Nucleic acid-binding proteins"/>
    <property type="match status" value="1"/>
</dbReference>
<keyword evidence="8" id="KW-1185">Reference proteome</keyword>
<dbReference type="Proteomes" id="UP000010792">
    <property type="component" value="Chromosome"/>
</dbReference>
<dbReference type="Pfam" id="PF01068">
    <property type="entry name" value="DNA_ligase_A_M"/>
    <property type="match status" value="1"/>
</dbReference>
<dbReference type="GO" id="GO:0006310">
    <property type="term" value="P:DNA recombination"/>
    <property type="evidence" value="ECO:0007669"/>
    <property type="project" value="InterPro"/>
</dbReference>
<dbReference type="Pfam" id="PF04679">
    <property type="entry name" value="DNA_ligase_A_C"/>
    <property type="match status" value="1"/>
</dbReference>
<evidence type="ECO:0000259" key="6">
    <source>
        <dbReference type="PROSITE" id="PS50160"/>
    </source>
</evidence>
<dbReference type="SUPFAM" id="SSF56091">
    <property type="entry name" value="DNA ligase/mRNA capping enzyme, catalytic domain"/>
    <property type="match status" value="1"/>
</dbReference>
<dbReference type="CDD" id="cd07971">
    <property type="entry name" value="OBF_DNA_ligase_LigD"/>
    <property type="match status" value="1"/>
</dbReference>
<evidence type="ECO:0000313" key="7">
    <source>
        <dbReference type="EMBL" id="CCF18726.1"/>
    </source>
</evidence>
<dbReference type="OrthoDB" id="9802472at2"/>
<dbReference type="EC" id="6.5.1.1" evidence="2"/>
<dbReference type="PANTHER" id="PTHR45674:SF4">
    <property type="entry name" value="DNA LIGASE 1"/>
    <property type="match status" value="1"/>
</dbReference>
<dbReference type="AlphaFoldDB" id="L0ND46"/>
<name>L0ND46_9HYPH</name>
<dbReference type="CDD" id="cd07906">
    <property type="entry name" value="Adenylation_DNA_ligase_LigD_LigC"/>
    <property type="match status" value="1"/>
</dbReference>